<sequence>MASELGTSWGRWLIVALGAALVAGCGGGGGGSGGNGGSGGSGGSGGGGSGGGGPNLVDVELAFEGRVGDEVFDCGKTYTAGSASTEVRITDFRLYVHDVRLLRKDGSEFPVELTQDGLWQHENLALLDFENKAGACANGTSETNTTIKGRVQAGSYQGITFKVGVPFELNHGDAAAAPSPLNLSALFWNWNGGYKFLRVDAAPTAGGGAFNVHIGSTGCTEDASGAVTACDRSNRPEVRLTDFDPLAGKFVVDYAALVAENDLSQNAGGAPGCMAGFDDPECLAVMGRLGIHVDDGSVHPDEQKLFVAE</sequence>
<evidence type="ECO:0000259" key="1">
    <source>
        <dbReference type="Pfam" id="PF20243"/>
    </source>
</evidence>
<name>A0ABT5EGY3_9BACT</name>
<dbReference type="InterPro" id="IPR046863">
    <property type="entry name" value="MbnP-like_dom"/>
</dbReference>
<comment type="caution">
    <text evidence="2">The sequence shown here is derived from an EMBL/GenBank/DDBJ whole genome shotgun (WGS) entry which is preliminary data.</text>
</comment>
<dbReference type="Proteomes" id="UP001221411">
    <property type="component" value="Unassembled WGS sequence"/>
</dbReference>
<dbReference type="NCBIfam" id="TIGR04052">
    <property type="entry name" value="MbnP_like_WxW"/>
    <property type="match status" value="1"/>
</dbReference>
<feature type="domain" description="Copper-binding protein MbnP-like" evidence="1">
    <location>
        <begin position="58"/>
        <end position="274"/>
    </location>
</feature>
<reference evidence="2 3" key="1">
    <citation type="submission" date="2022-11" db="EMBL/GenBank/DDBJ databases">
        <title>Minimal conservation of predation-associated metabolite biosynthetic gene clusters underscores biosynthetic potential of Myxococcota including descriptions for ten novel species: Archangium lansinium sp. nov., Myxococcus landrumus sp. nov., Nannocystis bai.</title>
        <authorList>
            <person name="Ahearne A."/>
            <person name="Stevens C."/>
            <person name="Dowd S."/>
        </authorList>
    </citation>
    <scope>NUCLEOTIDE SEQUENCE [LARGE SCALE GENOMIC DNA]</scope>
    <source>
        <strain evidence="2 3">RJM3</strain>
    </source>
</reference>
<accession>A0ABT5EGY3</accession>
<protein>
    <submittedName>
        <fullName evidence="2">Metallo-mystery pair system four-Cys motif protein</fullName>
    </submittedName>
</protein>
<keyword evidence="3" id="KW-1185">Reference proteome</keyword>
<dbReference type="InterPro" id="IPR023977">
    <property type="entry name" value="MbnP-like"/>
</dbReference>
<dbReference type="Pfam" id="PF20243">
    <property type="entry name" value="MbnP"/>
    <property type="match status" value="1"/>
</dbReference>
<dbReference type="RefSeq" id="WP_271914842.1">
    <property type="nucleotide sequence ID" value="NZ_JAQNDO010000001.1"/>
</dbReference>
<gene>
    <name evidence="2" type="ORF">POL67_01610</name>
</gene>
<organism evidence="2 3">
    <name type="scientific">Polyangium mundeleinium</name>
    <dbReference type="NCBI Taxonomy" id="2995306"/>
    <lineage>
        <taxon>Bacteria</taxon>
        <taxon>Pseudomonadati</taxon>
        <taxon>Myxococcota</taxon>
        <taxon>Polyangia</taxon>
        <taxon>Polyangiales</taxon>
        <taxon>Polyangiaceae</taxon>
        <taxon>Polyangium</taxon>
    </lineage>
</organism>
<evidence type="ECO:0000313" key="3">
    <source>
        <dbReference type="Proteomes" id="UP001221411"/>
    </source>
</evidence>
<evidence type="ECO:0000313" key="2">
    <source>
        <dbReference type="EMBL" id="MDC0740021.1"/>
    </source>
</evidence>
<proteinExistence type="predicted"/>
<dbReference type="EMBL" id="JAQNDO010000001">
    <property type="protein sequence ID" value="MDC0740021.1"/>
    <property type="molecule type" value="Genomic_DNA"/>
</dbReference>